<proteinExistence type="predicted"/>
<evidence type="ECO:0000313" key="2">
    <source>
        <dbReference type="Proteomes" id="UP000026923"/>
    </source>
</evidence>
<gene>
    <name evidence="1" type="ORF">B597_020275</name>
</gene>
<sequence>MSRLVGQIDELTRGYGRKGGKRNRAQQRARMAAFGVFCESLGVAHLGQVGARHVIRYWKSPVMQSYSDRTRMGHYYALEVLWRCAGKPEKPPRPFPQATTVK</sequence>
<dbReference type="Proteomes" id="UP000026923">
    <property type="component" value="Unassembled WGS sequence"/>
</dbReference>
<organism evidence="1 2">
    <name type="scientific">Stutzerimonas stutzeri KOS6</name>
    <dbReference type="NCBI Taxonomy" id="1218352"/>
    <lineage>
        <taxon>Bacteria</taxon>
        <taxon>Pseudomonadati</taxon>
        <taxon>Pseudomonadota</taxon>
        <taxon>Gammaproteobacteria</taxon>
        <taxon>Pseudomonadales</taxon>
        <taxon>Pseudomonadaceae</taxon>
        <taxon>Stutzerimonas</taxon>
    </lineage>
</organism>
<dbReference type="HOGENOM" id="CLU_2275053_0_0_6"/>
<comment type="caution">
    <text evidence="1">The sequence shown here is derived from an EMBL/GenBank/DDBJ whole genome shotgun (WGS) entry which is preliminary data.</text>
</comment>
<accession>A0A061JLJ8</accession>
<name>A0A061JLJ8_STUST</name>
<dbReference type="EMBL" id="AMCZ02000039">
    <property type="protein sequence ID" value="EWC39453.1"/>
    <property type="molecule type" value="Genomic_DNA"/>
</dbReference>
<dbReference type="AlphaFoldDB" id="A0A061JLJ8"/>
<protein>
    <submittedName>
        <fullName evidence="1">Uncharacterized protein</fullName>
    </submittedName>
</protein>
<evidence type="ECO:0000313" key="1">
    <source>
        <dbReference type="EMBL" id="EWC39453.1"/>
    </source>
</evidence>
<reference evidence="1 2" key="1">
    <citation type="journal article" date="2013" name="Genome Announc.">
        <title>Draft Genome of the Nitrogen-Fixing Bacterium Pseudomonas stutzeri Strain KOS6 Isolated from Industrial Hydrocarbon Sludge.</title>
        <authorList>
            <person name="Grigoryeva T.V."/>
            <person name="Laikov A.V."/>
            <person name="Naumova R.P."/>
            <person name="Manolov A.I."/>
            <person name="Larin A.K."/>
            <person name="Karpova I.Y."/>
            <person name="Semashko T.A."/>
            <person name="Alexeev D.G."/>
            <person name="Kostryukova E.S."/>
            <person name="Muller R."/>
            <person name="Govorun V.M."/>
        </authorList>
    </citation>
    <scope>NUCLEOTIDE SEQUENCE [LARGE SCALE GENOMIC DNA]</scope>
    <source>
        <strain evidence="1 2">KOS6</strain>
    </source>
</reference>